<protein>
    <submittedName>
        <fullName evidence="3">DRBM domain-containing protein</fullName>
    </submittedName>
</protein>
<sequence length="276" mass="32223">MTPIDLKPNDKEKSQQNDQAEKTNNIGQTQSVPSFTPQQQFYQQPFMHCPQPFQQQMLIPTMSNPMFNPNIRTIQPKVENCGWTVGNIVFQSGIAITELHVHLRKSFTIGKEEKGKAKATLEALKFIEELLADDSSKKDDKEGVQTLKNETQRLKENSQTKNTTTIRELKIRHRNEIEALKKEVEKEKTERSYWENKYEMLLQETNKMNKSESEKITEEEKRGIEAIRAIEKDLRQYEKEYNIKANDSSNSEISEFDFVDDKNENEENDGKEVEEE</sequence>
<proteinExistence type="predicted"/>
<evidence type="ECO:0000313" key="3">
    <source>
        <dbReference type="WBParaSite" id="Minc3s00738g16695"/>
    </source>
</evidence>
<feature type="region of interest" description="Disordered" evidence="1">
    <location>
        <begin position="1"/>
        <end position="32"/>
    </location>
</feature>
<evidence type="ECO:0000256" key="1">
    <source>
        <dbReference type="SAM" id="MobiDB-lite"/>
    </source>
</evidence>
<reference evidence="3" key="1">
    <citation type="submission" date="2022-11" db="UniProtKB">
        <authorList>
            <consortium name="WormBaseParasite"/>
        </authorList>
    </citation>
    <scope>IDENTIFICATION</scope>
</reference>
<keyword evidence="2" id="KW-1185">Reference proteome</keyword>
<dbReference type="WBParaSite" id="Minc3s00738g16695">
    <property type="protein sequence ID" value="Minc3s00738g16695"/>
    <property type="gene ID" value="Minc3s00738g16695"/>
</dbReference>
<organism evidence="2 3">
    <name type="scientific">Meloidogyne incognita</name>
    <name type="common">Southern root-knot nematode worm</name>
    <name type="synonym">Oxyuris incognita</name>
    <dbReference type="NCBI Taxonomy" id="6306"/>
    <lineage>
        <taxon>Eukaryota</taxon>
        <taxon>Metazoa</taxon>
        <taxon>Ecdysozoa</taxon>
        <taxon>Nematoda</taxon>
        <taxon>Chromadorea</taxon>
        <taxon>Rhabditida</taxon>
        <taxon>Tylenchina</taxon>
        <taxon>Tylenchomorpha</taxon>
        <taxon>Tylenchoidea</taxon>
        <taxon>Meloidogynidae</taxon>
        <taxon>Meloidogyninae</taxon>
        <taxon>Meloidogyne</taxon>
        <taxon>Meloidogyne incognita group</taxon>
    </lineage>
</organism>
<accession>A0A914LPV1</accession>
<feature type="region of interest" description="Disordered" evidence="1">
    <location>
        <begin position="242"/>
        <end position="276"/>
    </location>
</feature>
<dbReference type="Proteomes" id="UP000887563">
    <property type="component" value="Unplaced"/>
</dbReference>
<dbReference type="AlphaFoldDB" id="A0A914LPV1"/>
<feature type="compositionally biased region" description="Acidic residues" evidence="1">
    <location>
        <begin position="254"/>
        <end position="276"/>
    </location>
</feature>
<feature type="region of interest" description="Disordered" evidence="1">
    <location>
        <begin position="135"/>
        <end position="163"/>
    </location>
</feature>
<evidence type="ECO:0000313" key="2">
    <source>
        <dbReference type="Proteomes" id="UP000887563"/>
    </source>
</evidence>
<feature type="compositionally biased region" description="Basic and acidic residues" evidence="1">
    <location>
        <begin position="7"/>
        <end position="21"/>
    </location>
</feature>
<feature type="compositionally biased region" description="Polar residues" evidence="1">
    <location>
        <begin position="22"/>
        <end position="32"/>
    </location>
</feature>
<name>A0A914LPV1_MELIC</name>